<name>A0ABM1ZZR7_AEDAL</name>
<organism evidence="2 3">
    <name type="scientific">Aedes albopictus</name>
    <name type="common">Asian tiger mosquito</name>
    <name type="synonym">Stegomyia albopicta</name>
    <dbReference type="NCBI Taxonomy" id="7160"/>
    <lineage>
        <taxon>Eukaryota</taxon>
        <taxon>Metazoa</taxon>
        <taxon>Ecdysozoa</taxon>
        <taxon>Arthropoda</taxon>
        <taxon>Hexapoda</taxon>
        <taxon>Insecta</taxon>
        <taxon>Pterygota</taxon>
        <taxon>Neoptera</taxon>
        <taxon>Endopterygota</taxon>
        <taxon>Diptera</taxon>
        <taxon>Nematocera</taxon>
        <taxon>Culicoidea</taxon>
        <taxon>Culicidae</taxon>
        <taxon>Culicinae</taxon>
        <taxon>Aedini</taxon>
        <taxon>Aedes</taxon>
        <taxon>Stegomyia</taxon>
    </lineage>
</organism>
<reference evidence="2" key="2">
    <citation type="submission" date="2025-05" db="UniProtKB">
        <authorList>
            <consortium name="EnsemblMetazoa"/>
        </authorList>
    </citation>
    <scope>IDENTIFICATION</scope>
    <source>
        <strain evidence="2">Foshan</strain>
    </source>
</reference>
<dbReference type="EnsemblMetazoa" id="AALFPA23_023094.R34350">
    <property type="protein sequence ID" value="AALFPA23_023094.P34350"/>
    <property type="gene ID" value="AALFPA23_023094"/>
</dbReference>
<protein>
    <recommendedName>
        <fullName evidence="4">Secreted protein</fullName>
    </recommendedName>
</protein>
<keyword evidence="3" id="KW-1185">Reference proteome</keyword>
<sequence>MGCNKSGENSNEMDVECLEEDEPFVLREPGHSNDGTSYTTPDIKHFDDEDDPEDDRKLFCFPATVYIRNFKGHKTGPSIGKVFVNCDNPEEVMCSVWNYCESYVRREAVFEPVIGGDANKYTVHWHANDTPDQEDMDKFITFQAKASKRTYKPSQLLEKPEKMQKFLNKDVNVFVHVYSESVASSNMYDILRTQLLKPEERDRAGAATNQSIWSLADELKATYESSYRSSDINWSVWASFLLTKDTFEREELKTRGPPHHLIHLFQTVPSGPEKLLVNTRKDLCIAQNVNRGFKEQLDNLKNDLELLMSNANTMHIRLSALCAMQATNESLLADVSGSVAASEDGYGRELAEEVVDAADIDHM</sequence>
<evidence type="ECO:0000313" key="3">
    <source>
        <dbReference type="Proteomes" id="UP000069940"/>
    </source>
</evidence>
<dbReference type="RefSeq" id="XP_062710696.1">
    <property type="nucleotide sequence ID" value="XM_062854712.1"/>
</dbReference>
<feature type="region of interest" description="Disordered" evidence="1">
    <location>
        <begin position="24"/>
        <end position="50"/>
    </location>
</feature>
<evidence type="ECO:0000313" key="2">
    <source>
        <dbReference type="EnsemblMetazoa" id="AALFPA23_023094.P34350"/>
    </source>
</evidence>
<evidence type="ECO:0008006" key="4">
    <source>
        <dbReference type="Google" id="ProtNLM"/>
    </source>
</evidence>
<accession>A0ABM1ZZR7</accession>
<reference evidence="3" key="1">
    <citation type="journal article" date="2015" name="Proc. Natl. Acad. Sci. U.S.A.">
        <title>Genome sequence of the Asian Tiger mosquito, Aedes albopictus, reveals insights into its biology, genetics, and evolution.</title>
        <authorList>
            <person name="Chen X.G."/>
            <person name="Jiang X."/>
            <person name="Gu J."/>
            <person name="Xu M."/>
            <person name="Wu Y."/>
            <person name="Deng Y."/>
            <person name="Zhang C."/>
            <person name="Bonizzoni M."/>
            <person name="Dermauw W."/>
            <person name="Vontas J."/>
            <person name="Armbruster P."/>
            <person name="Huang X."/>
            <person name="Yang Y."/>
            <person name="Zhang H."/>
            <person name="He W."/>
            <person name="Peng H."/>
            <person name="Liu Y."/>
            <person name="Wu K."/>
            <person name="Chen J."/>
            <person name="Lirakis M."/>
            <person name="Topalis P."/>
            <person name="Van Leeuwen T."/>
            <person name="Hall A.B."/>
            <person name="Jiang X."/>
            <person name="Thorpe C."/>
            <person name="Mueller R.L."/>
            <person name="Sun C."/>
            <person name="Waterhouse R.M."/>
            <person name="Yan G."/>
            <person name="Tu Z.J."/>
            <person name="Fang X."/>
            <person name="James A.A."/>
        </authorList>
    </citation>
    <scope>NUCLEOTIDE SEQUENCE [LARGE SCALE GENOMIC DNA]</scope>
    <source>
        <strain evidence="3">Foshan</strain>
    </source>
</reference>
<evidence type="ECO:0000256" key="1">
    <source>
        <dbReference type="SAM" id="MobiDB-lite"/>
    </source>
</evidence>
<proteinExistence type="predicted"/>
<dbReference type="Proteomes" id="UP000069940">
    <property type="component" value="Unassembled WGS sequence"/>
</dbReference>
<dbReference type="GeneID" id="109409675"/>